<protein>
    <submittedName>
        <fullName evidence="1">Uncharacterized protein</fullName>
    </submittedName>
</protein>
<reference evidence="1 2" key="1">
    <citation type="submission" date="2018-06" db="EMBL/GenBank/DDBJ databases">
        <title>Whole Genome Sequence of an efficient microsymbiont, Rhizobium tropici.</title>
        <authorList>
            <person name="Srinivasan R."/>
            <person name="Singh H.V."/>
            <person name="Srivastava R."/>
            <person name="Kumari B."/>
            <person name="Radhakrishna A."/>
        </authorList>
    </citation>
    <scope>NUCLEOTIDE SEQUENCE [LARGE SCALE GENOMIC DNA]</scope>
    <source>
        <strain evidence="1 2">IGFRI Rhizo-19</strain>
    </source>
</reference>
<organism evidence="1 2">
    <name type="scientific">Rhizobium tropici</name>
    <dbReference type="NCBI Taxonomy" id="398"/>
    <lineage>
        <taxon>Bacteria</taxon>
        <taxon>Pseudomonadati</taxon>
        <taxon>Pseudomonadota</taxon>
        <taxon>Alphaproteobacteria</taxon>
        <taxon>Hyphomicrobiales</taxon>
        <taxon>Rhizobiaceae</taxon>
        <taxon>Rhizobium/Agrobacterium group</taxon>
        <taxon>Rhizobium</taxon>
    </lineage>
</organism>
<dbReference type="AlphaFoldDB" id="A0A329Y9U0"/>
<dbReference type="EMBL" id="QMKK01000058">
    <property type="protein sequence ID" value="RAX37745.1"/>
    <property type="molecule type" value="Genomic_DNA"/>
</dbReference>
<comment type="caution">
    <text evidence="1">The sequence shown here is derived from an EMBL/GenBank/DDBJ whole genome shotgun (WGS) entry which is preliminary data.</text>
</comment>
<proteinExistence type="predicted"/>
<sequence>MTINRAVRVYTRTALSENTEPPKRGAMMILQVYTSGDLMIEVWLRHLNPRKSAANQAPAQ</sequence>
<name>A0A329Y9U0_RHITR</name>
<accession>A0A329Y9U0</accession>
<evidence type="ECO:0000313" key="2">
    <source>
        <dbReference type="Proteomes" id="UP000251205"/>
    </source>
</evidence>
<dbReference type="Proteomes" id="UP000251205">
    <property type="component" value="Unassembled WGS sequence"/>
</dbReference>
<evidence type="ECO:0000313" key="1">
    <source>
        <dbReference type="EMBL" id="RAX37745.1"/>
    </source>
</evidence>
<gene>
    <name evidence="1" type="ORF">DQ393_30590</name>
</gene>